<evidence type="ECO:0000256" key="1">
    <source>
        <dbReference type="SAM" id="SignalP"/>
    </source>
</evidence>
<protein>
    <submittedName>
        <fullName evidence="2">Uncharacterized protein</fullName>
    </submittedName>
</protein>
<dbReference type="HOGENOM" id="CLU_1626017_0_0_10"/>
<organism evidence="2 3">
    <name type="scientific">Sphingobacterium spiritivorum ATCC 33300</name>
    <dbReference type="NCBI Taxonomy" id="525372"/>
    <lineage>
        <taxon>Bacteria</taxon>
        <taxon>Pseudomonadati</taxon>
        <taxon>Bacteroidota</taxon>
        <taxon>Sphingobacteriia</taxon>
        <taxon>Sphingobacteriales</taxon>
        <taxon>Sphingobacteriaceae</taxon>
        <taxon>Sphingobacterium</taxon>
    </lineage>
</organism>
<dbReference type="Proteomes" id="UP000006241">
    <property type="component" value="Unassembled WGS sequence"/>
</dbReference>
<comment type="caution">
    <text evidence="2">The sequence shown here is derived from an EMBL/GenBank/DDBJ whole genome shotgun (WGS) entry which is preliminary data.</text>
</comment>
<accession>C2FVM6</accession>
<name>C2FVM6_SPHSI</name>
<keyword evidence="1" id="KW-0732">Signal</keyword>
<feature type="signal peptide" evidence="1">
    <location>
        <begin position="1"/>
        <end position="18"/>
    </location>
</feature>
<dbReference type="EMBL" id="ACHB01000033">
    <property type="protein sequence ID" value="EEI93084.1"/>
    <property type="molecule type" value="Genomic_DNA"/>
</dbReference>
<evidence type="ECO:0000313" key="2">
    <source>
        <dbReference type="EMBL" id="EEI93084.1"/>
    </source>
</evidence>
<sequence length="163" mass="18792">MRKFITSIIILFSTNVFAQNNDKQMGYENFYQSFSSSFKYPTQLSDRCIPTFTLMLVQFSTEGIVESIKFSDGAFPQFVDEIKRVQNNIDFYSVYKDIIKAKKDNKTVLIPIHIDSEQIGGCKSIIIANDIKNLFQFGGRPIVGNYYIYPEVYIKNLVGRANY</sequence>
<gene>
    <name evidence="2" type="ORF">HMPREF0765_1382</name>
</gene>
<proteinExistence type="predicted"/>
<reference evidence="2 3" key="1">
    <citation type="submission" date="2009-01" db="EMBL/GenBank/DDBJ databases">
        <authorList>
            <person name="Qin X."/>
            <person name="Bachman B."/>
            <person name="Battles P."/>
            <person name="Bell A."/>
            <person name="Bess C."/>
            <person name="Bickham C."/>
            <person name="Chaboub L."/>
            <person name="Chen D."/>
            <person name="Coyle M."/>
            <person name="Deiros D.R."/>
            <person name="Dinh H."/>
            <person name="Forbes L."/>
            <person name="Fowler G."/>
            <person name="Francisco L."/>
            <person name="Fu Q."/>
            <person name="Gubbala S."/>
            <person name="Hale W."/>
            <person name="Han Y."/>
            <person name="Hemphill L."/>
            <person name="Highlander S.K."/>
            <person name="Hirani K."/>
            <person name="Hogues M."/>
            <person name="Jackson L."/>
            <person name="Jakkamsetti A."/>
            <person name="Javaid M."/>
            <person name="Jiang H."/>
            <person name="Korchina V."/>
            <person name="Kovar C."/>
            <person name="Lara F."/>
            <person name="Lee S."/>
            <person name="Mata R."/>
            <person name="Mathew T."/>
            <person name="Moen C."/>
            <person name="Morales K."/>
            <person name="Munidasa M."/>
            <person name="Nazareth L."/>
            <person name="Ngo R."/>
            <person name="Nguyen L."/>
            <person name="Okwuonu G."/>
            <person name="Ongeri F."/>
            <person name="Patil S."/>
            <person name="Petrosino J."/>
            <person name="Pham C."/>
            <person name="Pham P."/>
            <person name="Pu L.-L."/>
            <person name="Puazo M."/>
            <person name="Raj R."/>
            <person name="Reid J."/>
            <person name="Rouhana J."/>
            <person name="Saada N."/>
            <person name="Shang Y."/>
            <person name="Simmons D."/>
            <person name="Thornton R."/>
            <person name="Warren J."/>
            <person name="Weissenberger G."/>
            <person name="Zhang J."/>
            <person name="Zhang L."/>
            <person name="Zhou C."/>
            <person name="Zhu D."/>
            <person name="Muzny D."/>
            <person name="Worley K."/>
            <person name="Gibbs R."/>
        </authorList>
    </citation>
    <scope>NUCLEOTIDE SEQUENCE [LARGE SCALE GENOMIC DNA]</scope>
    <source>
        <strain evidence="2 3">ATCC 33300</strain>
    </source>
</reference>
<dbReference type="RefSeq" id="WP_003007224.1">
    <property type="nucleotide sequence ID" value="NZ_GG668631.1"/>
</dbReference>
<evidence type="ECO:0000313" key="3">
    <source>
        <dbReference type="Proteomes" id="UP000006241"/>
    </source>
</evidence>
<feature type="chain" id="PRO_5002913836" evidence="1">
    <location>
        <begin position="19"/>
        <end position="163"/>
    </location>
</feature>
<dbReference type="AlphaFoldDB" id="C2FVM6"/>